<feature type="transmembrane region" description="Helical" evidence="1">
    <location>
        <begin position="6"/>
        <end position="24"/>
    </location>
</feature>
<name>A0A1I8ETN3_WUCBA</name>
<reference evidence="2" key="1">
    <citation type="submission" date="2016-11" db="UniProtKB">
        <authorList>
            <consortium name="WormBaseParasite"/>
        </authorList>
    </citation>
    <scope>IDENTIFICATION</scope>
    <source>
        <strain evidence="2">pt0022</strain>
    </source>
</reference>
<keyword evidence="1" id="KW-0812">Transmembrane</keyword>
<dbReference type="WBParaSite" id="maker-PairedContig_4976-snap-gene-0.3-mRNA-1">
    <property type="protein sequence ID" value="maker-PairedContig_4976-snap-gene-0.3-mRNA-1"/>
    <property type="gene ID" value="maker-PairedContig_4976-snap-gene-0.3"/>
</dbReference>
<protein>
    <submittedName>
        <fullName evidence="2">Uncharacterized protein</fullName>
    </submittedName>
</protein>
<keyword evidence="1" id="KW-0472">Membrane</keyword>
<feature type="transmembrane region" description="Helical" evidence="1">
    <location>
        <begin position="136"/>
        <end position="154"/>
    </location>
</feature>
<proteinExistence type="predicted"/>
<accession>A0A1I8ETN3</accession>
<evidence type="ECO:0000256" key="1">
    <source>
        <dbReference type="SAM" id="Phobius"/>
    </source>
</evidence>
<keyword evidence="1" id="KW-1133">Transmembrane helix</keyword>
<dbReference type="AlphaFoldDB" id="A0A1I8ETN3"/>
<organism evidence="2">
    <name type="scientific">Wuchereria bancrofti</name>
    <dbReference type="NCBI Taxonomy" id="6293"/>
    <lineage>
        <taxon>Eukaryota</taxon>
        <taxon>Metazoa</taxon>
        <taxon>Ecdysozoa</taxon>
        <taxon>Nematoda</taxon>
        <taxon>Chromadorea</taxon>
        <taxon>Rhabditida</taxon>
        <taxon>Spirurina</taxon>
        <taxon>Spiruromorpha</taxon>
        <taxon>Filarioidea</taxon>
        <taxon>Onchocercidae</taxon>
        <taxon>Wuchereria</taxon>
    </lineage>
</organism>
<evidence type="ECO:0000313" key="2">
    <source>
        <dbReference type="WBParaSite" id="maker-PairedContig_4976-snap-gene-0.3-mRNA-1"/>
    </source>
</evidence>
<sequence>MIIIAYQIYTVLIVAAGICQINRYEYKENMMHLQFIDEYERTRQITFSDTSSVVSFSGYCNKFRYCKMTNGNYREEQKELIPTNNSTGGFVLEHLYLHELDLFVDGDNFSKSSFIDLRFLTELPVQTEYIRKRKFALNYILLEIHFVVIGWFAAGKHVMI</sequence>